<proteinExistence type="predicted"/>
<reference evidence="1 2" key="1">
    <citation type="journal article" date="2014" name="Mol. Ecol.">
        <title>Evolution of Synechococcus.</title>
        <authorList>
            <person name="Dvorak P."/>
            <person name="Casamatta D."/>
            <person name="Hasler P."/>
            <person name="Poulickova A."/>
            <person name="Ondrej V."/>
            <person name="Sanges R."/>
        </authorList>
    </citation>
    <scope>NUCLEOTIDE SEQUENCE [LARGE SCALE GENOMIC DNA]</scope>
    <source>
        <strain evidence="1 2">CAUP A 1101</strain>
    </source>
</reference>
<dbReference type="RefSeq" id="WP_036536234.1">
    <property type="nucleotide sequence ID" value="NZ_JJML01000062.1"/>
</dbReference>
<protein>
    <recommendedName>
        <fullName evidence="3">DDE transposase family protein</fullName>
    </recommendedName>
</protein>
<evidence type="ECO:0000313" key="1">
    <source>
        <dbReference type="EMBL" id="KGF71622.1"/>
    </source>
</evidence>
<dbReference type="OrthoDB" id="573957at2"/>
<evidence type="ECO:0008006" key="3">
    <source>
        <dbReference type="Google" id="ProtNLM"/>
    </source>
</evidence>
<organism evidence="1 2">
    <name type="scientific">Neosynechococcus sphagnicola sy1</name>
    <dbReference type="NCBI Taxonomy" id="1497020"/>
    <lineage>
        <taxon>Bacteria</taxon>
        <taxon>Bacillati</taxon>
        <taxon>Cyanobacteriota</taxon>
        <taxon>Cyanophyceae</taxon>
        <taxon>Neosynechococcales</taxon>
        <taxon>Neosynechococcaceae</taxon>
        <taxon>Neosynechococcus</taxon>
    </lineage>
</organism>
<accession>A0A098TI28</accession>
<dbReference type="Proteomes" id="UP000030170">
    <property type="component" value="Unassembled WGS sequence"/>
</dbReference>
<dbReference type="EMBL" id="JJML01000062">
    <property type="protein sequence ID" value="KGF71622.1"/>
    <property type="molecule type" value="Genomic_DNA"/>
</dbReference>
<name>A0A098TI28_9CYAN</name>
<comment type="caution">
    <text evidence="1">The sequence shown here is derived from an EMBL/GenBank/DDBJ whole genome shotgun (WGS) entry which is preliminary data.</text>
</comment>
<sequence length="67" mass="7187">METSSSYFIVKRPDGHCEILPANAPELAPASQPDPPIILETWGPFVSSGEAIARRVGLIRAGKCQPL</sequence>
<dbReference type="AlphaFoldDB" id="A0A098TI28"/>
<keyword evidence="2" id="KW-1185">Reference proteome</keyword>
<gene>
    <name evidence="1" type="ORF">DO97_17120</name>
</gene>
<evidence type="ECO:0000313" key="2">
    <source>
        <dbReference type="Proteomes" id="UP000030170"/>
    </source>
</evidence>